<name>A0A8E2JA76_9PEZI</name>
<keyword evidence="3" id="KW-1185">Reference proteome</keyword>
<sequence length="434" mass="49118">MENQPNVGKAVPFKTPDDVSAAFKWDSRQILEYLRLAVKRASKGSTRARKEQLQELLKSVKDIMSAEDRLAIKFEGRFIEPVIYDYVGPNKVVYRIQVAELCVAVGLIISETIEPIEVIAYETLQWPSVFCGQLLRIYAQWCQTLCGVLGVVPPKVVNIQYELNDGFIDRLMLGASWTSGDEAMKKKSKDFRKNVLTCIGLGPTISKTSPIRNEDKTGMNWGDCAETYPFILLASANDKSQVHGKAIYTVLPDGQWRYAKEKDGGRLNTIVACPNCQELVKALGGIEKNFQYVWGDNKRLIRDVKKMREEARLKEEKARLDRENARAEKMKKQETADEHEEEENLTELVREPSIARRRRQSIIAKESVEEEDAAKIAAAEARKAARAAKREALAARKVEKPQDEDTENLIPTSPVLPPQQSSLWKWCSCKCTLL</sequence>
<gene>
    <name evidence="2" type="ORF">K432DRAFT_409370</name>
</gene>
<evidence type="ECO:0000313" key="3">
    <source>
        <dbReference type="Proteomes" id="UP000250266"/>
    </source>
</evidence>
<evidence type="ECO:0000313" key="2">
    <source>
        <dbReference type="EMBL" id="OCK75033.1"/>
    </source>
</evidence>
<proteinExistence type="predicted"/>
<accession>A0A8E2JA76</accession>
<protein>
    <submittedName>
        <fullName evidence="2">Uncharacterized protein</fullName>
    </submittedName>
</protein>
<feature type="region of interest" description="Disordered" evidence="1">
    <location>
        <begin position="316"/>
        <end position="346"/>
    </location>
</feature>
<organism evidence="2 3">
    <name type="scientific">Lepidopterella palustris CBS 459.81</name>
    <dbReference type="NCBI Taxonomy" id="1314670"/>
    <lineage>
        <taxon>Eukaryota</taxon>
        <taxon>Fungi</taxon>
        <taxon>Dikarya</taxon>
        <taxon>Ascomycota</taxon>
        <taxon>Pezizomycotina</taxon>
        <taxon>Dothideomycetes</taxon>
        <taxon>Pleosporomycetidae</taxon>
        <taxon>Mytilinidiales</taxon>
        <taxon>Argynnaceae</taxon>
        <taxon>Lepidopterella</taxon>
    </lineage>
</organism>
<feature type="region of interest" description="Disordered" evidence="1">
    <location>
        <begin position="394"/>
        <end position="415"/>
    </location>
</feature>
<dbReference type="OrthoDB" id="5350472at2759"/>
<dbReference type="Proteomes" id="UP000250266">
    <property type="component" value="Unassembled WGS sequence"/>
</dbReference>
<dbReference type="AlphaFoldDB" id="A0A8E2JA76"/>
<feature type="compositionally biased region" description="Basic and acidic residues" evidence="1">
    <location>
        <begin position="394"/>
        <end position="403"/>
    </location>
</feature>
<dbReference type="EMBL" id="KV745374">
    <property type="protein sequence ID" value="OCK75033.1"/>
    <property type="molecule type" value="Genomic_DNA"/>
</dbReference>
<reference evidence="2 3" key="1">
    <citation type="journal article" date="2016" name="Nat. Commun.">
        <title>Ectomycorrhizal ecology is imprinted in the genome of the dominant symbiotic fungus Cenococcum geophilum.</title>
        <authorList>
            <consortium name="DOE Joint Genome Institute"/>
            <person name="Peter M."/>
            <person name="Kohler A."/>
            <person name="Ohm R.A."/>
            <person name="Kuo A."/>
            <person name="Krutzmann J."/>
            <person name="Morin E."/>
            <person name="Arend M."/>
            <person name="Barry K.W."/>
            <person name="Binder M."/>
            <person name="Choi C."/>
            <person name="Clum A."/>
            <person name="Copeland A."/>
            <person name="Grisel N."/>
            <person name="Haridas S."/>
            <person name="Kipfer T."/>
            <person name="LaButti K."/>
            <person name="Lindquist E."/>
            <person name="Lipzen A."/>
            <person name="Maire R."/>
            <person name="Meier B."/>
            <person name="Mihaltcheva S."/>
            <person name="Molinier V."/>
            <person name="Murat C."/>
            <person name="Poggeler S."/>
            <person name="Quandt C.A."/>
            <person name="Sperisen C."/>
            <person name="Tritt A."/>
            <person name="Tisserant E."/>
            <person name="Crous P.W."/>
            <person name="Henrissat B."/>
            <person name="Nehls U."/>
            <person name="Egli S."/>
            <person name="Spatafora J.W."/>
            <person name="Grigoriev I.V."/>
            <person name="Martin F.M."/>
        </authorList>
    </citation>
    <scope>NUCLEOTIDE SEQUENCE [LARGE SCALE GENOMIC DNA]</scope>
    <source>
        <strain evidence="2 3">CBS 459.81</strain>
    </source>
</reference>
<evidence type="ECO:0000256" key="1">
    <source>
        <dbReference type="SAM" id="MobiDB-lite"/>
    </source>
</evidence>
<feature type="compositionally biased region" description="Basic and acidic residues" evidence="1">
    <location>
        <begin position="316"/>
        <end position="336"/>
    </location>
</feature>